<sequence length="86" mass="9057">METLLQSISGLSTANEAEAAAVAAAIAAHIRDQELAVAAAATEESWDEKRWAFSGRLTSITGGSNARVPLSAPTDPWTASGRRDRF</sequence>
<evidence type="ECO:0000313" key="2">
    <source>
        <dbReference type="EMBL" id="MCL9817960.1"/>
    </source>
</evidence>
<proteinExistence type="predicted"/>
<dbReference type="InterPro" id="IPR058335">
    <property type="entry name" value="PccX"/>
</dbReference>
<dbReference type="Pfam" id="PF26062">
    <property type="entry name" value="DUF8022"/>
    <property type="match status" value="1"/>
</dbReference>
<organism evidence="2 3">
    <name type="scientific">Natronocalculus amylovorans</name>
    <dbReference type="NCBI Taxonomy" id="2917812"/>
    <lineage>
        <taxon>Archaea</taxon>
        <taxon>Methanobacteriati</taxon>
        <taxon>Methanobacteriota</taxon>
        <taxon>Stenosarchaea group</taxon>
        <taxon>Halobacteria</taxon>
        <taxon>Halobacteriales</taxon>
        <taxon>Haloferacaceae</taxon>
        <taxon>Natronocalculus</taxon>
    </lineage>
</organism>
<name>A0AAE3K9V5_9EURY</name>
<evidence type="ECO:0000313" key="3">
    <source>
        <dbReference type="Proteomes" id="UP001203207"/>
    </source>
</evidence>
<dbReference type="Proteomes" id="UP001203207">
    <property type="component" value="Unassembled WGS sequence"/>
</dbReference>
<reference evidence="2" key="1">
    <citation type="journal article" date="2022" name="Syst. Appl. Microbiol.">
        <title>Natronocalculus amylovorans gen. nov., sp. nov., and Natranaeroarchaeum aerophilus sp. nov., dominant culturable amylolytic natronoarchaea from hypersaline soda lakes in southwestern Siberia.</title>
        <authorList>
            <person name="Sorokin D.Y."/>
            <person name="Elcheninov A.G."/>
            <person name="Khizhniak T.V."/>
            <person name="Koenen M."/>
            <person name="Bale N.J."/>
            <person name="Damste J.S.S."/>
            <person name="Kublanov I.V."/>
        </authorList>
    </citation>
    <scope>NUCLEOTIDE SEQUENCE</scope>
    <source>
        <strain evidence="2">AArc-St2</strain>
    </source>
</reference>
<feature type="region of interest" description="Disordered" evidence="1">
    <location>
        <begin position="64"/>
        <end position="86"/>
    </location>
</feature>
<accession>A0AAE3K9V5</accession>
<dbReference type="EMBL" id="JAKRVX010000006">
    <property type="protein sequence ID" value="MCL9817960.1"/>
    <property type="molecule type" value="Genomic_DNA"/>
</dbReference>
<keyword evidence="3" id="KW-1185">Reference proteome</keyword>
<gene>
    <name evidence="2" type="ORF">AArcSt2_13545</name>
</gene>
<evidence type="ECO:0000256" key="1">
    <source>
        <dbReference type="SAM" id="MobiDB-lite"/>
    </source>
</evidence>
<protein>
    <submittedName>
        <fullName evidence="2">Acc operon protein</fullName>
    </submittedName>
</protein>
<dbReference type="AlphaFoldDB" id="A0AAE3K9V5"/>
<reference evidence="2" key="2">
    <citation type="submission" date="2022-02" db="EMBL/GenBank/DDBJ databases">
        <authorList>
            <person name="Elcheninov A.G."/>
            <person name="Sorokin D.Y."/>
            <person name="Kublanov I.V."/>
        </authorList>
    </citation>
    <scope>NUCLEOTIDE SEQUENCE</scope>
    <source>
        <strain evidence="2">AArc-St2</strain>
    </source>
</reference>
<comment type="caution">
    <text evidence="2">The sequence shown here is derived from an EMBL/GenBank/DDBJ whole genome shotgun (WGS) entry which is preliminary data.</text>
</comment>